<sequence length="237" mass="26537">METIRISGTQKLHVKGQLVSINETTLVAALTDVRHAYRLLADYQKRCLDLLTLVGQHFPETEFYNWKPSALAPVPIARTDPRNFWGWNFLPFYQASFLLVQSNGGRSHPEIGDWLLELRITSDTGWDMQDARIEPDASNFISVEAADSKLSIMVFKCVSAPPAGQNWFHSVWGNTSWPEDIAQPDDSGLICMEESVLSAAQLDVSLAELTSKDAVKIFCDRARRLIGKQLSIAFVVP</sequence>
<organism evidence="1 2">
    <name type="scientific">Agrobacterium rosae</name>
    <dbReference type="NCBI Taxonomy" id="1972867"/>
    <lineage>
        <taxon>Bacteria</taxon>
        <taxon>Pseudomonadati</taxon>
        <taxon>Pseudomonadota</taxon>
        <taxon>Alphaproteobacteria</taxon>
        <taxon>Hyphomicrobiales</taxon>
        <taxon>Rhizobiaceae</taxon>
        <taxon>Rhizobium/Agrobacterium group</taxon>
        <taxon>Agrobacterium</taxon>
    </lineage>
</organism>
<reference evidence="2" key="1">
    <citation type="submission" date="2016-10" db="EMBL/GenBank/DDBJ databases">
        <authorList>
            <person name="Wibberg D."/>
        </authorList>
    </citation>
    <scope>NUCLEOTIDE SEQUENCE [LARGE SCALE GENOMIC DNA]</scope>
</reference>
<name>A0A1R3TGS6_9HYPH</name>
<dbReference type="AlphaFoldDB" id="A0A1R3TGS6"/>
<accession>A0A1R3TGS6</accession>
<protein>
    <submittedName>
        <fullName evidence="1">Uncharacterized protein</fullName>
    </submittedName>
</protein>
<dbReference type="Proteomes" id="UP000187891">
    <property type="component" value="Unassembled WGS sequence"/>
</dbReference>
<evidence type="ECO:0000313" key="2">
    <source>
        <dbReference type="Proteomes" id="UP000187891"/>
    </source>
</evidence>
<dbReference type="EMBL" id="FMUE01000001">
    <property type="protein sequence ID" value="SCX03951.1"/>
    <property type="molecule type" value="Genomic_DNA"/>
</dbReference>
<evidence type="ECO:0000313" key="1">
    <source>
        <dbReference type="EMBL" id="SCX03951.1"/>
    </source>
</evidence>
<dbReference type="RefSeq" id="WP_244554351.1">
    <property type="nucleotide sequence ID" value="NZ_FMUE01000001.1"/>
</dbReference>
<proteinExistence type="predicted"/>
<gene>
    <name evidence="1" type="ORF">DSM25559_0373</name>
</gene>